<keyword evidence="1" id="KW-0238">DNA-binding</keyword>
<evidence type="ECO:0000256" key="1">
    <source>
        <dbReference type="ARBA" id="ARBA00023125"/>
    </source>
</evidence>
<dbReference type="PANTHER" id="PTHR30349">
    <property type="entry name" value="PHAGE INTEGRASE-RELATED"/>
    <property type="match status" value="1"/>
</dbReference>
<dbReference type="Pfam" id="PF00589">
    <property type="entry name" value="Phage_integrase"/>
    <property type="match status" value="1"/>
</dbReference>
<dbReference type="InterPro" id="IPR050090">
    <property type="entry name" value="Tyrosine_recombinase_XerCD"/>
</dbReference>
<feature type="compositionally biased region" description="Low complexity" evidence="3">
    <location>
        <begin position="32"/>
        <end position="53"/>
    </location>
</feature>
<evidence type="ECO:0000256" key="3">
    <source>
        <dbReference type="SAM" id="MobiDB-lite"/>
    </source>
</evidence>
<feature type="domain" description="Core-binding (CB)" evidence="6">
    <location>
        <begin position="235"/>
        <end position="323"/>
    </location>
</feature>
<dbReference type="PANTHER" id="PTHR30349:SF41">
    <property type="entry name" value="INTEGRASE_RECOMBINASE PROTEIN MJ0367-RELATED"/>
    <property type="match status" value="1"/>
</dbReference>
<organism evidence="7 8">
    <name type="scientific">Stylosanthes scabra</name>
    <dbReference type="NCBI Taxonomy" id="79078"/>
    <lineage>
        <taxon>Eukaryota</taxon>
        <taxon>Viridiplantae</taxon>
        <taxon>Streptophyta</taxon>
        <taxon>Embryophyta</taxon>
        <taxon>Tracheophyta</taxon>
        <taxon>Spermatophyta</taxon>
        <taxon>Magnoliopsida</taxon>
        <taxon>eudicotyledons</taxon>
        <taxon>Gunneridae</taxon>
        <taxon>Pentapetalae</taxon>
        <taxon>rosids</taxon>
        <taxon>fabids</taxon>
        <taxon>Fabales</taxon>
        <taxon>Fabaceae</taxon>
        <taxon>Papilionoideae</taxon>
        <taxon>50 kb inversion clade</taxon>
        <taxon>dalbergioids sensu lato</taxon>
        <taxon>Dalbergieae</taxon>
        <taxon>Pterocarpus clade</taxon>
        <taxon>Stylosanthes</taxon>
    </lineage>
</organism>
<dbReference type="CDD" id="cd01189">
    <property type="entry name" value="INT_ICEBs1_C_like"/>
    <property type="match status" value="1"/>
</dbReference>
<dbReference type="PROSITE" id="PS51898">
    <property type="entry name" value="TYR_RECOMBINASE"/>
    <property type="match status" value="1"/>
</dbReference>
<evidence type="ECO:0000256" key="2">
    <source>
        <dbReference type="ARBA" id="ARBA00023172"/>
    </source>
</evidence>
<dbReference type="InterPro" id="IPR010998">
    <property type="entry name" value="Integrase_recombinase_N"/>
</dbReference>
<feature type="region of interest" description="Disordered" evidence="3">
    <location>
        <begin position="30"/>
        <end position="98"/>
    </location>
</feature>
<keyword evidence="8" id="KW-1185">Reference proteome</keyword>
<sequence>NTPMITRTRAAAAALTLTALALTGCGGNNTDASAPASSSASAHASSAAASPTPSLEPTYDNPDPDQPTGEALEAETPPPGDDTDTQPAPFSSATDPAGQIMANSDAAAGKDITLRVHTSGPGTASWTGMVNEDEGTEPVNGDWSMELPGAGAGLYWVNAQTETFEGTVTCELLVDGVVRDTDTGDGQAVAYTRDTDGVRRRIKATAPTKAKARTALLARHTTRTPPSRGELSLDTPLRVAAQKWMEQMDGVKHATQRNYEKSVRVHIVPLIGSLRLREVTASQLERFITAVTTPRTVDGATVGGPTAARHAKIALAQILDMCVRDDVLTHNPITAVKTRKRPRNPVTALTVEDVHQIRQQVQAWGQVKAPGPPRNAALLLDFLDVLAGTGCRPGEVLALRWEDVDLKAGTMRVTGTIIQTDRGVIRQETPKTATSQRWFALPAFTLQVLRLRFMRAAEKDGPVFATRNGTWIQLSNLHRVWRQARGEEWEHVSFAHYRKAVATLISQAEGADAAAGQLGHSSPEVTRRYYIARGGLVDFSGVVEAFGK</sequence>
<evidence type="ECO:0000313" key="8">
    <source>
        <dbReference type="Proteomes" id="UP001341840"/>
    </source>
</evidence>
<dbReference type="InterPro" id="IPR002104">
    <property type="entry name" value="Integrase_catalytic"/>
</dbReference>
<dbReference type="InterPro" id="IPR011010">
    <property type="entry name" value="DNA_brk_join_enz"/>
</dbReference>
<name>A0ABU6YYJ4_9FABA</name>
<evidence type="ECO:0000256" key="4">
    <source>
        <dbReference type="SAM" id="SignalP"/>
    </source>
</evidence>
<keyword evidence="4" id="KW-0732">Signal</keyword>
<dbReference type="Gene3D" id="1.10.443.10">
    <property type="entry name" value="Intergrase catalytic core"/>
    <property type="match status" value="1"/>
</dbReference>
<evidence type="ECO:0000313" key="7">
    <source>
        <dbReference type="EMBL" id="MED6214836.1"/>
    </source>
</evidence>
<feature type="domain" description="Tyr recombinase" evidence="5">
    <location>
        <begin position="344"/>
        <end position="547"/>
    </location>
</feature>
<dbReference type="PROSITE" id="PS51900">
    <property type="entry name" value="CB"/>
    <property type="match status" value="1"/>
</dbReference>
<dbReference type="EMBL" id="JASCZI010246137">
    <property type="protein sequence ID" value="MED6214836.1"/>
    <property type="molecule type" value="Genomic_DNA"/>
</dbReference>
<dbReference type="Gene3D" id="1.10.150.130">
    <property type="match status" value="1"/>
</dbReference>
<protein>
    <submittedName>
        <fullName evidence="7">Uncharacterized protein</fullName>
    </submittedName>
</protein>
<gene>
    <name evidence="7" type="ORF">PIB30_107224</name>
</gene>
<proteinExistence type="predicted"/>
<feature type="signal peptide" evidence="4">
    <location>
        <begin position="1"/>
        <end position="27"/>
    </location>
</feature>
<reference evidence="7 8" key="1">
    <citation type="journal article" date="2023" name="Plants (Basel)">
        <title>Bridging the Gap: Combining Genomics and Transcriptomics Approaches to Understand Stylosanthes scabra, an Orphan Legume from the Brazilian Caatinga.</title>
        <authorList>
            <person name="Ferreira-Neto J.R.C."/>
            <person name="da Silva M.D."/>
            <person name="Binneck E."/>
            <person name="de Melo N.F."/>
            <person name="da Silva R.H."/>
            <person name="de Melo A.L.T.M."/>
            <person name="Pandolfi V."/>
            <person name="Bustamante F.O."/>
            <person name="Brasileiro-Vidal A.C."/>
            <person name="Benko-Iseppon A.M."/>
        </authorList>
    </citation>
    <scope>NUCLEOTIDE SEQUENCE [LARGE SCALE GENOMIC DNA]</scope>
    <source>
        <tissue evidence="7">Leaves</tissue>
    </source>
</reference>
<dbReference type="InterPro" id="IPR044068">
    <property type="entry name" value="CB"/>
</dbReference>
<evidence type="ECO:0000259" key="5">
    <source>
        <dbReference type="PROSITE" id="PS51898"/>
    </source>
</evidence>
<feature type="chain" id="PRO_5047338244" evidence="4">
    <location>
        <begin position="28"/>
        <end position="548"/>
    </location>
</feature>
<feature type="non-terminal residue" evidence="7">
    <location>
        <position position="1"/>
    </location>
</feature>
<accession>A0ABU6YYJ4</accession>
<comment type="caution">
    <text evidence="7">The sequence shown here is derived from an EMBL/GenBank/DDBJ whole genome shotgun (WGS) entry which is preliminary data.</text>
</comment>
<feature type="region of interest" description="Disordered" evidence="3">
    <location>
        <begin position="116"/>
        <end position="142"/>
    </location>
</feature>
<dbReference type="SUPFAM" id="SSF56349">
    <property type="entry name" value="DNA breaking-rejoining enzymes"/>
    <property type="match status" value="1"/>
</dbReference>
<keyword evidence="2" id="KW-0233">DNA recombination</keyword>
<evidence type="ECO:0000259" key="6">
    <source>
        <dbReference type="PROSITE" id="PS51900"/>
    </source>
</evidence>
<dbReference type="InterPro" id="IPR013762">
    <property type="entry name" value="Integrase-like_cat_sf"/>
</dbReference>
<dbReference type="Proteomes" id="UP001341840">
    <property type="component" value="Unassembled WGS sequence"/>
</dbReference>